<organism evidence="1 2">
    <name type="scientific">Bacterioplanes sanyensis</name>
    <dbReference type="NCBI Taxonomy" id="1249553"/>
    <lineage>
        <taxon>Bacteria</taxon>
        <taxon>Pseudomonadati</taxon>
        <taxon>Pseudomonadota</taxon>
        <taxon>Gammaproteobacteria</taxon>
        <taxon>Oceanospirillales</taxon>
        <taxon>Oceanospirillaceae</taxon>
        <taxon>Bacterioplanes</taxon>
    </lineage>
</organism>
<accession>A0A222FHE4</accession>
<evidence type="ECO:0000313" key="1">
    <source>
        <dbReference type="EMBL" id="ASP37841.1"/>
    </source>
</evidence>
<keyword evidence="2" id="KW-1185">Reference proteome</keyword>
<gene>
    <name evidence="1" type="ORF">CHH28_03750</name>
</gene>
<protein>
    <submittedName>
        <fullName evidence="1">Uncharacterized protein</fullName>
    </submittedName>
</protein>
<dbReference type="AlphaFoldDB" id="A0A222FHE4"/>
<dbReference type="RefSeq" id="WP_094059050.1">
    <property type="nucleotide sequence ID" value="NZ_CP022530.1"/>
</dbReference>
<reference evidence="1 2" key="1">
    <citation type="submission" date="2017-07" db="EMBL/GenBank/DDBJ databases">
        <title>Annotated genome sequence of Bacterioplanes sanyensis isolated from Red Sea.</title>
        <authorList>
            <person name="Rehman Z.U."/>
        </authorList>
    </citation>
    <scope>NUCLEOTIDE SEQUENCE [LARGE SCALE GENOMIC DNA]</scope>
    <source>
        <strain evidence="1 2">NV9</strain>
    </source>
</reference>
<dbReference type="OrthoDB" id="7069284at2"/>
<dbReference type="KEGG" id="bsan:CHH28_03750"/>
<name>A0A222FHE4_9GAMM</name>
<dbReference type="Proteomes" id="UP000202440">
    <property type="component" value="Chromosome"/>
</dbReference>
<proteinExistence type="predicted"/>
<sequence>MATLLGENWDFHLESLSEIQSRYTGYGCHLFDQIQLKAPTVFKKLKFYRSINHQPEDVFAIYEDSSNPFAIQLDPESEHICLWNEHMHVELGYWCEDVYQEAITIITHQLLT</sequence>
<dbReference type="EMBL" id="CP022530">
    <property type="protein sequence ID" value="ASP37841.1"/>
    <property type="molecule type" value="Genomic_DNA"/>
</dbReference>
<evidence type="ECO:0000313" key="2">
    <source>
        <dbReference type="Proteomes" id="UP000202440"/>
    </source>
</evidence>